<dbReference type="GO" id="GO:0005634">
    <property type="term" value="C:nucleus"/>
    <property type="evidence" value="ECO:0007669"/>
    <property type="project" value="TreeGrafter"/>
</dbReference>
<dbReference type="InterPro" id="IPR027417">
    <property type="entry name" value="P-loop_NTPase"/>
</dbReference>
<dbReference type="Proteomes" id="UP000664169">
    <property type="component" value="Unassembled WGS sequence"/>
</dbReference>
<evidence type="ECO:0000256" key="3">
    <source>
        <dbReference type="ARBA" id="ARBA00023134"/>
    </source>
</evidence>
<keyword evidence="3 4" id="KW-0342">GTP-binding</keyword>
<organism evidence="6 7">
    <name type="scientific">Gomphillus americanus</name>
    <dbReference type="NCBI Taxonomy" id="1940652"/>
    <lineage>
        <taxon>Eukaryota</taxon>
        <taxon>Fungi</taxon>
        <taxon>Dikarya</taxon>
        <taxon>Ascomycota</taxon>
        <taxon>Pezizomycotina</taxon>
        <taxon>Lecanoromycetes</taxon>
        <taxon>OSLEUM clade</taxon>
        <taxon>Ostropomycetidae</taxon>
        <taxon>Ostropales</taxon>
        <taxon>Graphidaceae</taxon>
        <taxon>Gomphilloideae</taxon>
        <taxon>Gomphillus</taxon>
    </lineage>
</organism>
<dbReference type="GO" id="GO:0009267">
    <property type="term" value="P:cellular response to starvation"/>
    <property type="evidence" value="ECO:0007669"/>
    <property type="project" value="TreeGrafter"/>
</dbReference>
<dbReference type="EMBL" id="CAJPDQ010000006">
    <property type="protein sequence ID" value="CAF9911590.1"/>
    <property type="molecule type" value="Genomic_DNA"/>
</dbReference>
<comment type="subunit">
    <text evidence="4">Component of the GSE complex.</text>
</comment>
<dbReference type="Gene3D" id="3.30.450.190">
    <property type="match status" value="1"/>
</dbReference>
<reference evidence="6" key="1">
    <citation type="submission" date="2021-03" db="EMBL/GenBank/DDBJ databases">
        <authorList>
            <person name="Tagirdzhanova G."/>
        </authorList>
    </citation>
    <scope>NUCLEOTIDE SEQUENCE</scope>
</reference>
<feature type="region of interest" description="Disordered" evidence="5">
    <location>
        <begin position="1"/>
        <end position="41"/>
    </location>
</feature>
<accession>A0A8H3I8P6</accession>
<dbReference type="Gene3D" id="3.40.50.300">
    <property type="entry name" value="P-loop containing nucleotide triphosphate hydrolases"/>
    <property type="match status" value="1"/>
</dbReference>
<dbReference type="InterPro" id="IPR006762">
    <property type="entry name" value="Gtr1_RagA"/>
</dbReference>
<keyword evidence="7" id="KW-1185">Reference proteome</keyword>
<feature type="region of interest" description="Disordered" evidence="5">
    <location>
        <begin position="361"/>
        <end position="410"/>
    </location>
</feature>
<dbReference type="PANTHER" id="PTHR11259:SF1">
    <property type="entry name" value="RAS-RELATED GTP-BINDING PROTEIN"/>
    <property type="match status" value="1"/>
</dbReference>
<sequence>MTTMTTEAYSNRISVDTVNPASTSNANASPKTKHTSEDEYTAGKVKEAKQKILLMGKSGSGKSSMRNIIFSNFVAKDVRRLGATIDVERSKVKFLGNLVLNLWDCGGQDAFTENFLTSQKKFVFDHVGVLIYVFDIESRETERDLLTYIQIIKCLEQYSPHACVFCLVHKMDLVQVESRDAVFQERRALITQSSRSYAKRMVSYPTTIWDQSLYRAWGNIVNSLIPNMNVIEDYLRHLAESIEAQEVILFEQSTFLAVKHIRTARGDGSPYPDRLERLSHILKTFKHSMATFTESSSSSHQFEEFYISAPTFNLVISNFTSNTCVLCVFPPGDSEITCARINIGTARQEFFDFDMPVSSRQRSPLAERRSPEGHSRYNNSTLPYKTTSHESQQSIETVMSMDEPSTPRGG</sequence>
<dbReference type="GO" id="GO:0000329">
    <property type="term" value="C:fungal-type vacuole membrane"/>
    <property type="evidence" value="ECO:0007669"/>
    <property type="project" value="TreeGrafter"/>
</dbReference>
<evidence type="ECO:0000256" key="4">
    <source>
        <dbReference type="RuleBase" id="RU367014"/>
    </source>
</evidence>
<feature type="compositionally biased region" description="Polar residues" evidence="5">
    <location>
        <begin position="376"/>
        <end position="397"/>
    </location>
</feature>
<proteinExistence type="inferred from homology"/>
<dbReference type="SUPFAM" id="SSF52540">
    <property type="entry name" value="P-loop containing nucleoside triphosphate hydrolases"/>
    <property type="match status" value="1"/>
</dbReference>
<evidence type="ECO:0000256" key="1">
    <source>
        <dbReference type="ARBA" id="ARBA00007756"/>
    </source>
</evidence>
<dbReference type="GO" id="GO:0010507">
    <property type="term" value="P:negative regulation of autophagy"/>
    <property type="evidence" value="ECO:0007669"/>
    <property type="project" value="TreeGrafter"/>
</dbReference>
<evidence type="ECO:0000313" key="7">
    <source>
        <dbReference type="Proteomes" id="UP000664169"/>
    </source>
</evidence>
<dbReference type="OrthoDB" id="10020193at2759"/>
<dbReference type="GO" id="GO:1904263">
    <property type="term" value="P:positive regulation of TORC1 signaling"/>
    <property type="evidence" value="ECO:0007669"/>
    <property type="project" value="TreeGrafter"/>
</dbReference>
<dbReference type="GO" id="GO:1990131">
    <property type="term" value="C:Gtr1-Gtr2 GTPase complex"/>
    <property type="evidence" value="ECO:0007669"/>
    <property type="project" value="UniProtKB-UniRule"/>
</dbReference>
<dbReference type="FunFam" id="3.40.50.300:FF:000488">
    <property type="entry name" value="Small monomeric GTPase (Gtr1)"/>
    <property type="match status" value="1"/>
</dbReference>
<dbReference type="AlphaFoldDB" id="A0A8H3I8P6"/>
<protein>
    <recommendedName>
        <fullName evidence="4">GTP-binding protein</fullName>
    </recommendedName>
</protein>
<evidence type="ECO:0000256" key="2">
    <source>
        <dbReference type="ARBA" id="ARBA00022741"/>
    </source>
</evidence>
<gene>
    <name evidence="6" type="ORF">GOMPHAMPRED_007464</name>
</gene>
<dbReference type="Pfam" id="PF04670">
    <property type="entry name" value="Gtr1_RagA"/>
    <property type="match status" value="1"/>
</dbReference>
<comment type="similarity">
    <text evidence="1 4">Belongs to the GTR/RAG GTP-binding protein family.</text>
</comment>
<feature type="compositionally biased region" description="Polar residues" evidence="5">
    <location>
        <begin position="1"/>
        <end position="30"/>
    </location>
</feature>
<dbReference type="PANTHER" id="PTHR11259">
    <property type="entry name" value="RAS-RELATED GTP BINDING RAG/GTR YEAST"/>
    <property type="match status" value="1"/>
</dbReference>
<keyword evidence="2 4" id="KW-0547">Nucleotide-binding</keyword>
<evidence type="ECO:0000313" key="6">
    <source>
        <dbReference type="EMBL" id="CAF9911590.1"/>
    </source>
</evidence>
<comment type="caution">
    <text evidence="6">The sequence shown here is derived from an EMBL/GenBank/DDBJ whole genome shotgun (WGS) entry which is preliminary data.</text>
</comment>
<dbReference type="GO" id="GO:0005525">
    <property type="term" value="F:GTP binding"/>
    <property type="evidence" value="ECO:0007669"/>
    <property type="project" value="UniProtKB-UniRule"/>
</dbReference>
<feature type="compositionally biased region" description="Basic and acidic residues" evidence="5">
    <location>
        <begin position="365"/>
        <end position="375"/>
    </location>
</feature>
<evidence type="ECO:0000256" key="5">
    <source>
        <dbReference type="SAM" id="MobiDB-lite"/>
    </source>
</evidence>
<dbReference type="GO" id="GO:0003924">
    <property type="term" value="F:GTPase activity"/>
    <property type="evidence" value="ECO:0007669"/>
    <property type="project" value="UniProtKB-UniRule"/>
</dbReference>
<name>A0A8H3I8P6_9LECA</name>
<comment type="function">
    <text evidence="4">GTPase involved in activation of the TORC1 signaling pathway, which promotes growth and represses autophagy in nutrient-rich conditions.</text>
</comment>